<protein>
    <recommendedName>
        <fullName evidence="3">Outer membrane lipoprotein BamD-like domain-containing protein</fullName>
    </recommendedName>
</protein>
<evidence type="ECO:0000313" key="2">
    <source>
        <dbReference type="Proteomes" id="UP000050975"/>
    </source>
</evidence>
<name>A0A0S8K180_UNCW3</name>
<evidence type="ECO:0000313" key="1">
    <source>
        <dbReference type="EMBL" id="KPL15716.1"/>
    </source>
</evidence>
<gene>
    <name evidence="1" type="ORF">AMJ74_00890</name>
</gene>
<sequence>MLIILMLCSQLTLADSLYARGYYEEARLEYLRVFVFYPQLRQNVEARLHYAVSILKKDASKGISELNKLVNEFPQLPINMRREIAEQYINTKRYYLAISLLRDTEERDLLGLVYLLDGQFSNARATFLEDGNIEIADLIDEYLQSPKRSERTAVLLSLFLPGAGEVYAGNSVLGLRDFLMNLGSGYLFYNVLRQQKYVDATLVFLFLLNRFYLGSIHNAQKSAIEHNEKRRREWLERIVHKHFADFNTKPH</sequence>
<proteinExistence type="predicted"/>
<accession>A0A0S8K180</accession>
<dbReference type="EMBL" id="LJVE01000007">
    <property type="protein sequence ID" value="KPL15716.1"/>
    <property type="molecule type" value="Genomic_DNA"/>
</dbReference>
<dbReference type="SUPFAM" id="SSF48452">
    <property type="entry name" value="TPR-like"/>
    <property type="match status" value="1"/>
</dbReference>
<dbReference type="Proteomes" id="UP000050975">
    <property type="component" value="Unassembled WGS sequence"/>
</dbReference>
<dbReference type="AlphaFoldDB" id="A0A0S8K180"/>
<dbReference type="Gene3D" id="1.25.40.10">
    <property type="entry name" value="Tetratricopeptide repeat domain"/>
    <property type="match status" value="1"/>
</dbReference>
<organism evidence="1 2">
    <name type="scientific">candidate division WOR_3 bacterium SM1_77</name>
    <dbReference type="NCBI Taxonomy" id="1703778"/>
    <lineage>
        <taxon>Bacteria</taxon>
        <taxon>Bacteria division WOR-3</taxon>
    </lineage>
</organism>
<dbReference type="InterPro" id="IPR011990">
    <property type="entry name" value="TPR-like_helical_dom_sf"/>
</dbReference>
<evidence type="ECO:0008006" key="3">
    <source>
        <dbReference type="Google" id="ProtNLM"/>
    </source>
</evidence>
<comment type="caution">
    <text evidence="1">The sequence shown here is derived from an EMBL/GenBank/DDBJ whole genome shotgun (WGS) entry which is preliminary data.</text>
</comment>
<reference evidence="1 2" key="1">
    <citation type="journal article" date="2015" name="Microbiome">
        <title>Genomic resolution of linkages in carbon, nitrogen, and sulfur cycling among widespread estuary sediment bacteria.</title>
        <authorList>
            <person name="Baker B.J."/>
            <person name="Lazar C.S."/>
            <person name="Teske A.P."/>
            <person name="Dick G.J."/>
        </authorList>
    </citation>
    <scope>NUCLEOTIDE SEQUENCE [LARGE SCALE GENOMIC DNA]</scope>
    <source>
        <strain evidence="1">SM1_77</strain>
    </source>
</reference>